<evidence type="ECO:0000256" key="1">
    <source>
        <dbReference type="SAM" id="MobiDB-lite"/>
    </source>
</evidence>
<feature type="compositionally biased region" description="Basic and acidic residues" evidence="1">
    <location>
        <begin position="18"/>
        <end position="37"/>
    </location>
</feature>
<gene>
    <name evidence="2" type="ORF">L195_g008491</name>
</gene>
<proteinExistence type="predicted"/>
<reference evidence="2 3" key="2">
    <citation type="journal article" date="2017" name="Front. Plant Sci.">
        <title>Gene Classification and Mining of Molecular Markers Useful in Red Clover (Trifolium pratense) Breeding.</title>
        <authorList>
            <person name="Istvanek J."/>
            <person name="Dluhosova J."/>
            <person name="Dluhos P."/>
            <person name="Patkova L."/>
            <person name="Nedelnik J."/>
            <person name="Repkova J."/>
        </authorList>
    </citation>
    <scope>NUCLEOTIDE SEQUENCE [LARGE SCALE GENOMIC DNA]</scope>
    <source>
        <strain evidence="3">cv. Tatra</strain>
        <tissue evidence="2">Young leaves</tissue>
    </source>
</reference>
<feature type="region of interest" description="Disordered" evidence="1">
    <location>
        <begin position="88"/>
        <end position="129"/>
    </location>
</feature>
<feature type="region of interest" description="Disordered" evidence="1">
    <location>
        <begin position="18"/>
        <end position="75"/>
    </location>
</feature>
<organism evidence="2 3">
    <name type="scientific">Trifolium pratense</name>
    <name type="common">Red clover</name>
    <dbReference type="NCBI Taxonomy" id="57577"/>
    <lineage>
        <taxon>Eukaryota</taxon>
        <taxon>Viridiplantae</taxon>
        <taxon>Streptophyta</taxon>
        <taxon>Embryophyta</taxon>
        <taxon>Tracheophyta</taxon>
        <taxon>Spermatophyta</taxon>
        <taxon>Magnoliopsida</taxon>
        <taxon>eudicotyledons</taxon>
        <taxon>Gunneridae</taxon>
        <taxon>Pentapetalae</taxon>
        <taxon>rosids</taxon>
        <taxon>fabids</taxon>
        <taxon>Fabales</taxon>
        <taxon>Fabaceae</taxon>
        <taxon>Papilionoideae</taxon>
        <taxon>50 kb inversion clade</taxon>
        <taxon>NPAAA clade</taxon>
        <taxon>Hologalegina</taxon>
        <taxon>IRL clade</taxon>
        <taxon>Trifolieae</taxon>
        <taxon>Trifolium</taxon>
    </lineage>
</organism>
<name>A0A2K3P9B3_TRIPR</name>
<dbReference type="Gramene" id="Tp57577_TGAC_v2_mRNA28308">
    <property type="protein sequence ID" value="Tp57577_TGAC_v2_mRNA28308"/>
    <property type="gene ID" value="Tp57577_TGAC_v2_gene27368"/>
</dbReference>
<dbReference type="EMBL" id="ASHM01004859">
    <property type="protein sequence ID" value="PNY11871.1"/>
    <property type="molecule type" value="Genomic_DNA"/>
</dbReference>
<protein>
    <submittedName>
        <fullName evidence="2">Uncharacterized protein</fullName>
    </submittedName>
</protein>
<dbReference type="Proteomes" id="UP000236291">
    <property type="component" value="Unassembled WGS sequence"/>
</dbReference>
<evidence type="ECO:0000313" key="3">
    <source>
        <dbReference type="Proteomes" id="UP000236291"/>
    </source>
</evidence>
<dbReference type="AlphaFoldDB" id="A0A2K3P9B3"/>
<comment type="caution">
    <text evidence="2">The sequence shown here is derived from an EMBL/GenBank/DDBJ whole genome shotgun (WGS) entry which is preliminary data.</text>
</comment>
<accession>A0A2K3P9B3</accession>
<reference evidence="2 3" key="1">
    <citation type="journal article" date="2014" name="Am. J. Bot.">
        <title>Genome assembly and annotation for red clover (Trifolium pratense; Fabaceae).</title>
        <authorList>
            <person name="Istvanek J."/>
            <person name="Jaros M."/>
            <person name="Krenek A."/>
            <person name="Repkova J."/>
        </authorList>
    </citation>
    <scope>NUCLEOTIDE SEQUENCE [LARGE SCALE GENOMIC DNA]</scope>
    <source>
        <strain evidence="3">cv. Tatra</strain>
        <tissue evidence="2">Young leaves</tissue>
    </source>
</reference>
<evidence type="ECO:0000313" key="2">
    <source>
        <dbReference type="EMBL" id="PNY11871.1"/>
    </source>
</evidence>
<sequence>MAMFRVSNSSPLALIRKAEGDNTDSDPKVENDIDPPKKKLKVEEDEEFSTDFGTTPKSYFDEAKSGSEKPNPVFVEREQFNFNYSGLEEEYSTDFGTNPKSYFDEAKSGSESPKSYFDEAKSGSESPNPVFVEREQLKFDYSGLEEEMPFPPKEYELQEYEWLRHVYTHKYDFAMPEESGSESPNPIFVEREQLEFNYSSGIEEMPPLPKEYEWLRHVY</sequence>